<dbReference type="Pfam" id="PF13663">
    <property type="entry name" value="DUF4148"/>
    <property type="match status" value="1"/>
</dbReference>
<dbReference type="InterPro" id="IPR025421">
    <property type="entry name" value="DUF4148"/>
</dbReference>
<dbReference type="RefSeq" id="WP_053571800.1">
    <property type="nucleotide sequence ID" value="NZ_FCNY02000004.1"/>
</dbReference>
<evidence type="ECO:0008006" key="5">
    <source>
        <dbReference type="Google" id="ProtNLM"/>
    </source>
</evidence>
<evidence type="ECO:0000313" key="4">
    <source>
        <dbReference type="Proteomes" id="UP000054740"/>
    </source>
</evidence>
<sequence>MKAAKLAVVLAMTGISIGLASQSALAQKSREQVRQELAQAQHDGYSPAGRTQYPPTEALIARNKEIHAVATHGGEKAPGPDRHDQVAGR</sequence>
<evidence type="ECO:0000256" key="1">
    <source>
        <dbReference type="SAM" id="MobiDB-lite"/>
    </source>
</evidence>
<dbReference type="AlphaFoldDB" id="A0A158GJ17"/>
<feature type="region of interest" description="Disordered" evidence="1">
    <location>
        <begin position="69"/>
        <end position="89"/>
    </location>
</feature>
<reference evidence="4" key="1">
    <citation type="submission" date="2016-01" db="EMBL/GenBank/DDBJ databases">
        <authorList>
            <person name="Peeters C."/>
        </authorList>
    </citation>
    <scope>NUCLEOTIDE SEQUENCE [LARGE SCALE GENOMIC DNA]</scope>
</reference>
<evidence type="ECO:0000313" key="3">
    <source>
        <dbReference type="EMBL" id="SAL32046.1"/>
    </source>
</evidence>
<keyword evidence="4" id="KW-1185">Reference proteome</keyword>
<feature type="signal peptide" evidence="2">
    <location>
        <begin position="1"/>
        <end position="26"/>
    </location>
</feature>
<organism evidence="3 4">
    <name type="scientific">Caballeronia cordobensis</name>
    <name type="common">Burkholderia cordobensis</name>
    <dbReference type="NCBI Taxonomy" id="1353886"/>
    <lineage>
        <taxon>Bacteria</taxon>
        <taxon>Pseudomonadati</taxon>
        <taxon>Pseudomonadota</taxon>
        <taxon>Betaproteobacteria</taxon>
        <taxon>Burkholderiales</taxon>
        <taxon>Burkholderiaceae</taxon>
        <taxon>Caballeronia</taxon>
    </lineage>
</organism>
<accession>A0A158GJ17</accession>
<dbReference type="EMBL" id="FCNY02000004">
    <property type="protein sequence ID" value="SAL32046.1"/>
    <property type="molecule type" value="Genomic_DNA"/>
</dbReference>
<evidence type="ECO:0000256" key="2">
    <source>
        <dbReference type="SAM" id="SignalP"/>
    </source>
</evidence>
<gene>
    <name evidence="3" type="ORF">AWB70_02082</name>
</gene>
<feature type="chain" id="PRO_5011111670" description="Purine nucleoside phosphorylase" evidence="2">
    <location>
        <begin position="27"/>
        <end position="89"/>
    </location>
</feature>
<dbReference type="Proteomes" id="UP000054740">
    <property type="component" value="Unassembled WGS sequence"/>
</dbReference>
<protein>
    <recommendedName>
        <fullName evidence="5">Purine nucleoside phosphorylase</fullName>
    </recommendedName>
</protein>
<name>A0A158GJ17_CABCO</name>
<keyword evidence="2" id="KW-0732">Signal</keyword>
<proteinExistence type="predicted"/>